<dbReference type="EMBL" id="JBHTIA010000012">
    <property type="protein sequence ID" value="MFD0766513.1"/>
    <property type="molecule type" value="Genomic_DNA"/>
</dbReference>
<proteinExistence type="predicted"/>
<sequence>MKKYIWICLGLAFTLQACKKDKIETDPIIPTDPVETAPVTGDTQPSSQHIVYRTLNMKVGYNKNIFLDANADGSTDISFSSVLIMRDGKQHLYLSAYGKTSSGNKLFVKKGDGLVNGSLWAYPFAKDERIEPTDANQVTLTAPQQKASILSVISTGSQTSVDGLWANKTDKYLGFAIKMNGEPHFGWIKLSHDAATNEIVVSEYAYNKLPGEDIIAGEK</sequence>
<gene>
    <name evidence="1" type="ORF">ACFQZI_16755</name>
</gene>
<evidence type="ECO:0000313" key="1">
    <source>
        <dbReference type="EMBL" id="MFD0766513.1"/>
    </source>
</evidence>
<evidence type="ECO:0000313" key="2">
    <source>
        <dbReference type="Proteomes" id="UP001597073"/>
    </source>
</evidence>
<protein>
    <submittedName>
        <fullName evidence="1">Uncharacterized protein</fullName>
    </submittedName>
</protein>
<keyword evidence="2" id="KW-1185">Reference proteome</keyword>
<dbReference type="RefSeq" id="WP_377144523.1">
    <property type="nucleotide sequence ID" value="NZ_JBHTIA010000012.1"/>
</dbReference>
<name>A0ABW2ZK15_9SPHI</name>
<dbReference type="Proteomes" id="UP001597073">
    <property type="component" value="Unassembled WGS sequence"/>
</dbReference>
<dbReference type="PROSITE" id="PS51257">
    <property type="entry name" value="PROKAR_LIPOPROTEIN"/>
    <property type="match status" value="1"/>
</dbReference>
<accession>A0ABW2ZK15</accession>
<comment type="caution">
    <text evidence="1">The sequence shown here is derived from an EMBL/GenBank/DDBJ whole genome shotgun (WGS) entry which is preliminary data.</text>
</comment>
<organism evidence="1 2">
    <name type="scientific">Mucilaginibacter lutimaris</name>
    <dbReference type="NCBI Taxonomy" id="931629"/>
    <lineage>
        <taxon>Bacteria</taxon>
        <taxon>Pseudomonadati</taxon>
        <taxon>Bacteroidota</taxon>
        <taxon>Sphingobacteriia</taxon>
        <taxon>Sphingobacteriales</taxon>
        <taxon>Sphingobacteriaceae</taxon>
        <taxon>Mucilaginibacter</taxon>
    </lineage>
</organism>
<reference evidence="2" key="1">
    <citation type="journal article" date="2019" name="Int. J. Syst. Evol. Microbiol.">
        <title>The Global Catalogue of Microorganisms (GCM) 10K type strain sequencing project: providing services to taxonomists for standard genome sequencing and annotation.</title>
        <authorList>
            <consortium name="The Broad Institute Genomics Platform"/>
            <consortium name="The Broad Institute Genome Sequencing Center for Infectious Disease"/>
            <person name="Wu L."/>
            <person name="Ma J."/>
        </authorList>
    </citation>
    <scope>NUCLEOTIDE SEQUENCE [LARGE SCALE GENOMIC DNA]</scope>
    <source>
        <strain evidence="2">CCUG 60742</strain>
    </source>
</reference>